<feature type="compositionally biased region" description="Basic residues" evidence="2">
    <location>
        <begin position="30"/>
        <end position="42"/>
    </location>
</feature>
<reference evidence="4" key="1">
    <citation type="journal article" date="2019" name="Int. J. Syst. Evol. Microbiol.">
        <title>The Global Catalogue of Microorganisms (GCM) 10K type strain sequencing project: providing services to taxonomists for standard genome sequencing and annotation.</title>
        <authorList>
            <consortium name="The Broad Institute Genomics Platform"/>
            <consortium name="The Broad Institute Genome Sequencing Center for Infectious Disease"/>
            <person name="Wu L."/>
            <person name="Ma J."/>
        </authorList>
    </citation>
    <scope>NUCLEOTIDE SEQUENCE [LARGE SCALE GENOMIC DNA]</scope>
    <source>
        <strain evidence="4">JCM 17106</strain>
    </source>
</reference>
<feature type="region of interest" description="Disordered" evidence="2">
    <location>
        <begin position="1"/>
        <end position="192"/>
    </location>
</feature>
<evidence type="ECO:0008006" key="5">
    <source>
        <dbReference type="Google" id="ProtNLM"/>
    </source>
</evidence>
<feature type="region of interest" description="Disordered" evidence="2">
    <location>
        <begin position="297"/>
        <end position="370"/>
    </location>
</feature>
<dbReference type="InterPro" id="IPR044929">
    <property type="entry name" value="DNA/RNA_non-sp_Endonuclease_sf"/>
</dbReference>
<gene>
    <name evidence="3" type="ORF">GCM10022393_26990</name>
</gene>
<feature type="compositionally biased region" description="Basic and acidic residues" evidence="2">
    <location>
        <begin position="85"/>
        <end position="107"/>
    </location>
</feature>
<dbReference type="PANTHER" id="PTHR34491">
    <property type="entry name" value="A-TYPE INCLUSION PROTEIN, PUTATIVE-RELATED"/>
    <property type="match status" value="1"/>
</dbReference>
<comment type="caution">
    <text evidence="3">The sequence shown here is derived from an EMBL/GenBank/DDBJ whole genome shotgun (WGS) entry which is preliminary data.</text>
</comment>
<feature type="compositionally biased region" description="Polar residues" evidence="2">
    <location>
        <begin position="9"/>
        <end position="23"/>
    </location>
</feature>
<sequence>MEIMRVAKIQNTTTTSAPDSSGASFIPTKQKPKKRKKEKKKATAPFITKPVVTKKNPTEKKTTPVPKPVSEPIIEQVAIAPVATIKKEQKEQSGTIEKKKKEKPSQKEKRKAKKEANATNQNKKSEKTSKKTSESSSSGSGIVLQKKAKSSGSTGNAKATTIKSKKKEKKDPKEKTPRKITPTNTNPAKDKKFQATIAHIEKSAVEQQTHKPANEKVAEVEKAAKLPESDQSKKNDQLQHIGAMDAVAEKSKETPFTAATFKTLLKENLKTLEADLPTNEAGAEKFKKEKPIDKVKKDISGQVKDENAKLSGPMAEQIKQKEPPASGLPTEKEEKLPFDPIGKAPKPIDAKGSVPKKKHSSEISMEDESASLDEYMAENELTEDQLAKSNEPKFTGALQSTNDAKQKAAEAPKKYRGKESVILNGAQGTAAAQGSKGLNGMFADRAGSFVNVGANQLSKEQTDGQQQKIIFKKLEGIYNDTKTAVEKKLSLLSKGVDLYFSTEAESAKNTFEKNVEKKLSDIYGWFTIDDAIFGADEVAIEKVFVEEKERFISKMDSVLDKIATLIAEELNASIALINEGRKESEDYFNDLDEDQKKLAGDAMEQFSGQYDSLEETVREKEQELAQELATSYKKNVDSLRASFDSIKESVSATWIEAAFTALKAVVDAIIAIKDLFVNLLVAVIEAVGAIIQDPIGFLSNLITGIKEGFLNFGANIKKHLITGLIEWLTGSLGGVGITLPKNLFSLGGIFDLSMQIMGLTWDYFRAKAVKLIGEPVVKAMETGFEMFQIIREKGIAGIWEYIKESFTDLKETVMDGIRDMIISKVVEAGIKWIIGLMNPAGAFVKAAMMIIDIVKFFVERAAQIFELVTAFTNSIRELATGNVAGVAKGIEKALAKALPVMIGFLASLLGITGLTQKVQKIIKKIRKRVDKAMDKMIAKAKKWGKKLFSRKQGKKNKKQKNKDIASGKLKDTEVGKVVPFKAGKEGHKLWIDTSGKGANVMMASTPETLENKFKRWDKKADKLEDEADKTKTQQLIAQAKSLNSDVNLEAGKVEELIRTAQKKPQDEQNTKKAKQGDDSIEKKEENLKNILVQLLDKLDNIFEIPRKIRKYVGQRIITRRGEPRYLAGFKSVVEGTNYKIAIKKSGTDNPTFYISRHDATLSPPIFINNDILEIGKEREYTKEHDKYKPDKIIIGQDGTGVYKARYVTKTINNNPGPVIKVDISFVEEVLNETKNKKQHRTVSATGLKFKPGEHGRGKTDSGNSFFHNSHLIGDRFGGSGFNEGLNVLLATKEYNTGSAYMKGKENELAKILQQKDASFKYDMKTSAEISEEVENPSELEKILKKEFTEDLSENKIDDLNNHLKDDAKKKIVKSLRSAISKDMKGIPGQFLNTSYLVVENTATKGKLFEDGIQEDIFYQASLDELAKERTSEGTTTISANK</sequence>
<accession>A0ABP6UPP4</accession>
<evidence type="ECO:0000313" key="3">
    <source>
        <dbReference type="EMBL" id="GAA3511877.1"/>
    </source>
</evidence>
<feature type="compositionally biased region" description="Basic and acidic residues" evidence="2">
    <location>
        <begin position="297"/>
        <end position="308"/>
    </location>
</feature>
<dbReference type="PROSITE" id="PS00163">
    <property type="entry name" value="FUMARATE_LYASES"/>
    <property type="match status" value="1"/>
</dbReference>
<feature type="region of interest" description="Disordered" evidence="2">
    <location>
        <begin position="1058"/>
        <end position="1080"/>
    </location>
</feature>
<proteinExistence type="predicted"/>
<evidence type="ECO:0000256" key="2">
    <source>
        <dbReference type="SAM" id="MobiDB-lite"/>
    </source>
</evidence>
<dbReference type="InterPro" id="IPR020557">
    <property type="entry name" value="Fumarate_lyase_CS"/>
</dbReference>
<evidence type="ECO:0000313" key="4">
    <source>
        <dbReference type="Proteomes" id="UP001500459"/>
    </source>
</evidence>
<organism evidence="3 4">
    <name type="scientific">Aquimarina addita</name>
    <dbReference type="NCBI Taxonomy" id="870485"/>
    <lineage>
        <taxon>Bacteria</taxon>
        <taxon>Pseudomonadati</taxon>
        <taxon>Bacteroidota</taxon>
        <taxon>Flavobacteriia</taxon>
        <taxon>Flavobacteriales</taxon>
        <taxon>Flavobacteriaceae</taxon>
        <taxon>Aquimarina</taxon>
    </lineage>
</organism>
<feature type="compositionally biased region" description="Basic and acidic residues" evidence="2">
    <location>
        <begin position="123"/>
        <end position="133"/>
    </location>
</feature>
<name>A0ABP6UPP4_9FLAO</name>
<keyword evidence="4" id="KW-1185">Reference proteome</keyword>
<evidence type="ECO:0000256" key="1">
    <source>
        <dbReference type="SAM" id="Coils"/>
    </source>
</evidence>
<dbReference type="EMBL" id="BAABCW010000011">
    <property type="protein sequence ID" value="GAA3511877.1"/>
    <property type="molecule type" value="Genomic_DNA"/>
</dbReference>
<dbReference type="Gene3D" id="3.40.570.10">
    <property type="entry name" value="Extracellular Endonuclease, subunit A"/>
    <property type="match status" value="1"/>
</dbReference>
<dbReference type="PANTHER" id="PTHR34491:SF156">
    <property type="entry name" value="KINESIN MOTOR DOMAIN-CONTAINING PROTEIN"/>
    <property type="match status" value="1"/>
</dbReference>
<feature type="region of interest" description="Disordered" evidence="2">
    <location>
        <begin position="204"/>
        <end position="237"/>
    </location>
</feature>
<protein>
    <recommendedName>
        <fullName evidence="5">DNA/RNA non-specific endonuclease</fullName>
    </recommendedName>
</protein>
<dbReference type="Proteomes" id="UP001500459">
    <property type="component" value="Unassembled WGS sequence"/>
</dbReference>
<feature type="coiled-coil region" evidence="1">
    <location>
        <begin position="603"/>
        <end position="630"/>
    </location>
</feature>
<keyword evidence="1" id="KW-0175">Coiled coil</keyword>